<reference evidence="3" key="1">
    <citation type="submission" date="2019-03" db="EMBL/GenBank/DDBJ databases">
        <authorList>
            <person name="Warren W.C."/>
            <person name="Johnson G.S."/>
        </authorList>
    </citation>
    <scope>NUCLEOTIDE SEQUENCE [LARGE SCALE GENOMIC DNA]</scope>
    <source>
        <strain evidence="3">Basenji</strain>
    </source>
</reference>
<dbReference type="InterPro" id="IPR002087">
    <property type="entry name" value="Anti_prolifrtn"/>
</dbReference>
<feature type="domain" description="Anti-proliferative protein" evidence="2">
    <location>
        <begin position="1"/>
        <end position="96"/>
    </location>
</feature>
<dbReference type="Ensembl" id="ENSCAFT00030031723.1">
    <property type="protein sequence ID" value="ENSCAFP00030027667.1"/>
    <property type="gene ID" value="ENSCAFG00030017184.1"/>
</dbReference>
<accession>A0A8C0NPK4</accession>
<evidence type="ECO:0000313" key="3">
    <source>
        <dbReference type="Ensembl" id="ENSCAFP00030027667.1"/>
    </source>
</evidence>
<protein>
    <recommendedName>
        <fullName evidence="2">Anti-proliferative protein domain-containing protein</fullName>
    </recommendedName>
</protein>
<sequence length="241" mass="27382">MRDEIATAVFFVTRLVKKHDKLSKQQIEDFAEKLMAILFETYRSHWYSALPKGKPSDPILERVCAESNMDFSHLGLPKEMTVWVDPFEVWCRYGEKNHPFTILTQQISFAVNRATLDHTSGISSVEESCNKEPQIIPKVSNPKTIYQVENLKQPFQSWFHVSRKKNMTHGHMGLLGNTSHALHKHPKGQRPAANHRVQVVSRYHWADMGLDPGSPGSCPGPKAGAKPLSHLACRLIFLCEK</sequence>
<dbReference type="Proteomes" id="UP000694429">
    <property type="component" value="Chromosome 11"/>
</dbReference>
<comment type="similarity">
    <text evidence="1">Belongs to the BTG family.</text>
</comment>
<proteinExistence type="inferred from homology"/>
<dbReference type="PANTHER" id="PTHR22978:SF5">
    <property type="entry name" value="PROTEIN BTG4"/>
    <property type="match status" value="1"/>
</dbReference>
<dbReference type="Pfam" id="PF07742">
    <property type="entry name" value="BTG"/>
    <property type="match status" value="1"/>
</dbReference>
<dbReference type="AlphaFoldDB" id="A0A8C0NPK4"/>
<dbReference type="InterPro" id="IPR036054">
    <property type="entry name" value="BTG-like_sf"/>
</dbReference>
<evidence type="ECO:0000313" key="4">
    <source>
        <dbReference type="Proteomes" id="UP000694429"/>
    </source>
</evidence>
<reference evidence="3" key="2">
    <citation type="submission" date="2025-08" db="UniProtKB">
        <authorList>
            <consortium name="Ensembl"/>
        </authorList>
    </citation>
    <scope>IDENTIFICATION</scope>
</reference>
<dbReference type="SUPFAM" id="SSF160696">
    <property type="entry name" value="BTG domain-like"/>
    <property type="match status" value="1"/>
</dbReference>
<dbReference type="SMART" id="SM00099">
    <property type="entry name" value="btg1"/>
    <property type="match status" value="1"/>
</dbReference>
<name>A0A8C0NPK4_CANLF</name>
<dbReference type="PANTHER" id="PTHR22978">
    <property type="entry name" value="B-CELL TRANSLOCATION GENE"/>
    <property type="match status" value="1"/>
</dbReference>
<dbReference type="Gene3D" id="3.90.640.90">
    <property type="entry name" value="Anti-proliferative protein, N-terminal domain"/>
    <property type="match status" value="1"/>
</dbReference>
<evidence type="ECO:0000256" key="1">
    <source>
        <dbReference type="ARBA" id="ARBA00007989"/>
    </source>
</evidence>
<dbReference type="InterPro" id="IPR033332">
    <property type="entry name" value="BTG"/>
</dbReference>
<evidence type="ECO:0000259" key="2">
    <source>
        <dbReference type="SMART" id="SM00099"/>
    </source>
</evidence>
<organism evidence="3 4">
    <name type="scientific">Canis lupus familiaris</name>
    <name type="common">Dog</name>
    <name type="synonym">Canis familiaris</name>
    <dbReference type="NCBI Taxonomy" id="9615"/>
    <lineage>
        <taxon>Eukaryota</taxon>
        <taxon>Metazoa</taxon>
        <taxon>Chordata</taxon>
        <taxon>Craniata</taxon>
        <taxon>Vertebrata</taxon>
        <taxon>Euteleostomi</taxon>
        <taxon>Mammalia</taxon>
        <taxon>Eutheria</taxon>
        <taxon>Laurasiatheria</taxon>
        <taxon>Carnivora</taxon>
        <taxon>Caniformia</taxon>
        <taxon>Canidae</taxon>
        <taxon>Canis</taxon>
    </lineage>
</organism>